<evidence type="ECO:0000313" key="3">
    <source>
        <dbReference type="Proteomes" id="UP000664904"/>
    </source>
</evidence>
<dbReference type="GO" id="GO:0003677">
    <property type="term" value="F:DNA binding"/>
    <property type="evidence" value="ECO:0007669"/>
    <property type="project" value="InterPro"/>
</dbReference>
<dbReference type="CDD" id="cd00093">
    <property type="entry name" value="HTH_XRE"/>
    <property type="match status" value="1"/>
</dbReference>
<dbReference type="SUPFAM" id="SSF47413">
    <property type="entry name" value="lambda repressor-like DNA-binding domains"/>
    <property type="match status" value="1"/>
</dbReference>
<accession>A0A975DKW0</accession>
<dbReference type="KEGG" id="pxi:J5O05_04960"/>
<reference evidence="2" key="1">
    <citation type="submission" date="2021-03" db="EMBL/GenBank/DDBJ databases">
        <title>Complete Genome of Pseudoalteromonas xiamenensis STKMTI.2, a new potential marine bacterium producing anti-Vibrio compounds.</title>
        <authorList>
            <person name="Handayani D.P."/>
            <person name="Isnansetyo A."/>
            <person name="Istiqomah I."/>
            <person name="Jumina J."/>
        </authorList>
    </citation>
    <scope>NUCLEOTIDE SEQUENCE</scope>
    <source>
        <strain evidence="2">STKMTI.2</strain>
    </source>
</reference>
<dbReference type="PROSITE" id="PS50943">
    <property type="entry name" value="HTH_CROC1"/>
    <property type="match status" value="1"/>
</dbReference>
<dbReference type="RefSeq" id="WP_208843853.1">
    <property type="nucleotide sequence ID" value="NZ_CP072133.1"/>
</dbReference>
<dbReference type="EMBL" id="CP072133">
    <property type="protein sequence ID" value="QTH72231.1"/>
    <property type="molecule type" value="Genomic_DNA"/>
</dbReference>
<proteinExistence type="predicted"/>
<organism evidence="2 3">
    <name type="scientific">Pseudoalteromonas xiamenensis</name>
    <dbReference type="NCBI Taxonomy" id="882626"/>
    <lineage>
        <taxon>Bacteria</taxon>
        <taxon>Pseudomonadati</taxon>
        <taxon>Pseudomonadota</taxon>
        <taxon>Gammaproteobacteria</taxon>
        <taxon>Alteromonadales</taxon>
        <taxon>Pseudoalteromonadaceae</taxon>
        <taxon>Pseudoalteromonas</taxon>
    </lineage>
</organism>
<evidence type="ECO:0000313" key="2">
    <source>
        <dbReference type="EMBL" id="QTH72231.1"/>
    </source>
</evidence>
<dbReference type="AlphaFoldDB" id="A0A975DKW0"/>
<protein>
    <submittedName>
        <fullName evidence="2">Helix-turn-helix transcriptional regulator</fullName>
    </submittedName>
</protein>
<name>A0A975DKW0_9GAMM</name>
<gene>
    <name evidence="2" type="ORF">J5O05_04960</name>
</gene>
<dbReference type="InterPro" id="IPR001387">
    <property type="entry name" value="Cro/C1-type_HTH"/>
</dbReference>
<evidence type="ECO:0000259" key="1">
    <source>
        <dbReference type="PROSITE" id="PS50943"/>
    </source>
</evidence>
<keyword evidence="3" id="KW-1185">Reference proteome</keyword>
<sequence length="100" mass="11510">MQSPEEYEVTLRIHTIIKELKAKRGYTKKKISELLGIGLTTLDDHLNGTSSFRLGTLIKFAQISRTRLGDILEGTKEFDQELKKDTQHEEEIEPIKQENP</sequence>
<dbReference type="Pfam" id="PF13443">
    <property type="entry name" value="HTH_26"/>
    <property type="match status" value="1"/>
</dbReference>
<dbReference type="InterPro" id="IPR010982">
    <property type="entry name" value="Lambda_DNA-bd_dom_sf"/>
</dbReference>
<dbReference type="Gene3D" id="1.10.260.40">
    <property type="entry name" value="lambda repressor-like DNA-binding domains"/>
    <property type="match status" value="1"/>
</dbReference>
<dbReference type="Proteomes" id="UP000664904">
    <property type="component" value="Chromosome"/>
</dbReference>
<feature type="domain" description="HTH cro/C1-type" evidence="1">
    <location>
        <begin position="17"/>
        <end position="71"/>
    </location>
</feature>